<dbReference type="EMBL" id="JAMXLX010000011">
    <property type="protein sequence ID" value="MCO5959780.1"/>
    <property type="molecule type" value="Genomic_DNA"/>
</dbReference>
<dbReference type="AlphaFoldDB" id="A0AAJ1F7B0"/>
<reference evidence="1" key="1">
    <citation type="submission" date="2022-06" db="EMBL/GenBank/DDBJ databases">
        <authorList>
            <person name="Sun Q."/>
        </authorList>
    </citation>
    <scope>NUCLEOTIDE SEQUENCE</scope>
    <source>
        <strain evidence="1">S101</strain>
    </source>
</reference>
<organism evidence="1 2">
    <name type="scientific">Ciceribacter sichuanensis</name>
    <dbReference type="NCBI Taxonomy" id="2949647"/>
    <lineage>
        <taxon>Bacteria</taxon>
        <taxon>Pseudomonadati</taxon>
        <taxon>Pseudomonadota</taxon>
        <taxon>Alphaproteobacteria</taxon>
        <taxon>Hyphomicrobiales</taxon>
        <taxon>Rhizobiaceae</taxon>
        <taxon>Ciceribacter</taxon>
    </lineage>
</organism>
<name>A0AAJ1F7B0_9HYPH</name>
<comment type="caution">
    <text evidence="1">The sequence shown here is derived from an EMBL/GenBank/DDBJ whole genome shotgun (WGS) entry which is preliminary data.</text>
</comment>
<accession>A0AAJ1F7B0</accession>
<protein>
    <submittedName>
        <fullName evidence="1">Uncharacterized protein</fullName>
    </submittedName>
</protein>
<gene>
    <name evidence="1" type="ORF">NBH21_23665</name>
</gene>
<sequence length="673" mass="68972">MTISPSARTVWRNYVTDGVPSSGNHPVKKSECRNWGTAVEVRLDAVSTAAKLYATRSSLYADLTEDANTLAWVYGDSTAAYNGIYMKVGASGSGSWTRIGDLPYSFVKMSDTGAGTPNAIQLTSSIPTSDSVLRISNVFEANTGNVTISENGGTAKALLTVSGEQIASGGLTAGMMITYVDDGVSYRLTSDQASAAIQEAAEDAAAAAAASASAAAASAAGVSLPAVAANRMLVDNAAGTARESKTFSQVNDLLEKATWAFDNNTLYKSRSNKDRWLDSVIVADLLDYDPSGITANGHTVLQSAINIALAAGKSEVILPRGILRFAASASIVNPISGGKAIKIRGQGDDVSLLQSDTANINILEIGPRGSTLTGSSQTGKVCIDGVGFVLGVASTAGSAIDIRNTNEFIMQDCDLGGFPSCLGIGLGASDVNDTINVFLINTGGQSHASGNAAIRLGSGGVLHISGGRRWNGNSVSPFIKHSDTNYNWDGLYCIGTIGEGWTGYIVSSGKGVVNAEWTGGQVDRAGVAFEASAATGGSDRNWNIQTQILQGPSGSPAQFGCVFGSGGGNSEGHKVRNCHFQGLSNNAVYVVNGAAVIANNMIQSCGHSGAALIRMASGTGGCITGNYSYKGDADGSYGSATNGILFEGPANGWRVQTGNKFLGISGAEISGTA</sequence>
<dbReference type="Proteomes" id="UP001155380">
    <property type="component" value="Unassembled WGS sequence"/>
</dbReference>
<proteinExistence type="predicted"/>
<dbReference type="RefSeq" id="WP_250916306.1">
    <property type="nucleotide sequence ID" value="NZ_JAMXLX010000011.1"/>
</dbReference>
<evidence type="ECO:0000313" key="2">
    <source>
        <dbReference type="Proteomes" id="UP001155380"/>
    </source>
</evidence>
<evidence type="ECO:0000313" key="1">
    <source>
        <dbReference type="EMBL" id="MCO5959780.1"/>
    </source>
</evidence>